<evidence type="ECO:0000313" key="5">
    <source>
        <dbReference type="Proteomes" id="UP000572268"/>
    </source>
</evidence>
<dbReference type="Proteomes" id="UP000570595">
    <property type="component" value="Unassembled WGS sequence"/>
</dbReference>
<organism evidence="2 4">
    <name type="scientific">Perkinsus olseni</name>
    <name type="common">Perkinsus atlanticus</name>
    <dbReference type="NCBI Taxonomy" id="32597"/>
    <lineage>
        <taxon>Eukaryota</taxon>
        <taxon>Sar</taxon>
        <taxon>Alveolata</taxon>
        <taxon>Perkinsozoa</taxon>
        <taxon>Perkinsea</taxon>
        <taxon>Perkinsida</taxon>
        <taxon>Perkinsidae</taxon>
        <taxon>Perkinsus</taxon>
    </lineage>
</organism>
<dbReference type="EMBL" id="JABAHT010000404">
    <property type="protein sequence ID" value="KAF4656510.1"/>
    <property type="molecule type" value="Genomic_DNA"/>
</dbReference>
<dbReference type="EMBL" id="JABANN010000402">
    <property type="protein sequence ID" value="KAF4660126.1"/>
    <property type="molecule type" value="Genomic_DNA"/>
</dbReference>
<comment type="caution">
    <text evidence="2">The sequence shown here is derived from an EMBL/GenBank/DDBJ whole genome shotgun (WGS) entry which is preliminary data.</text>
</comment>
<evidence type="ECO:0000256" key="1">
    <source>
        <dbReference type="SAM" id="MobiDB-lite"/>
    </source>
</evidence>
<gene>
    <name evidence="3" type="ORF">FOL46_006326</name>
    <name evidence="2" type="ORF">FOZ61_006923</name>
</gene>
<sequence>MPSYTRMKLQFTDDRVSFEIQLPDRSVPTRSFPFVLVPGRLPREGYTMFGYDPSGDYISVMSTALIYRTLVIEPHGTYSGKAKLDGIGLYDSNELSGTMEFKDINGERTINYHFALAGSGVSSEYNLLVKPTLLMQTPRLVQVELLEWDVSGIQSLFPGLSKDFFYKNLGYDPEKDIITLLLRNSKHITLVNVASATPTTPPSSMPTLRKPRGRYTRKSPPTSVQLEFLENDKLVFETPANRVVIGKKKHFPRHATVRVSSSLVRVLVSEAEARLLGETAPAGVHFKAESFTLLGYDSAKERITMIGRDGAYEFSADFNRESIVTRPSGVYKGQNGALSVTMRFLQSDESSLVYYDIQLGQRYAPGSRQITFSSGSPFAMLSSSIIDVDLSTSVLSDIHLTLPGVSTDHYYTNLGYDSVINVVTFVLGNSQGIDLVYQPSD</sequence>
<proteinExistence type="predicted"/>
<reference evidence="4 5" key="1">
    <citation type="submission" date="2020-04" db="EMBL/GenBank/DDBJ databases">
        <title>Perkinsus olseni comparative genomics.</title>
        <authorList>
            <person name="Bogema D.R."/>
        </authorList>
    </citation>
    <scope>NUCLEOTIDE SEQUENCE [LARGE SCALE GENOMIC DNA]</scope>
    <source>
        <strain evidence="2">ATCC PRA-179</strain>
        <strain evidence="3">ATCC PRA-31</strain>
    </source>
</reference>
<dbReference type="AlphaFoldDB" id="A0A7J6LC06"/>
<dbReference type="Proteomes" id="UP000572268">
    <property type="component" value="Unassembled WGS sequence"/>
</dbReference>
<feature type="region of interest" description="Disordered" evidence="1">
    <location>
        <begin position="197"/>
        <end position="221"/>
    </location>
</feature>
<dbReference type="OrthoDB" id="10371313at2759"/>
<accession>A0A7J6LC06</accession>
<evidence type="ECO:0000313" key="4">
    <source>
        <dbReference type="Proteomes" id="UP000570595"/>
    </source>
</evidence>
<evidence type="ECO:0000313" key="3">
    <source>
        <dbReference type="EMBL" id="KAF4660126.1"/>
    </source>
</evidence>
<evidence type="ECO:0000313" key="2">
    <source>
        <dbReference type="EMBL" id="KAF4656510.1"/>
    </source>
</evidence>
<name>A0A7J6LC06_PEROL</name>
<protein>
    <submittedName>
        <fullName evidence="2">Uncharacterized protein</fullName>
    </submittedName>
</protein>